<keyword evidence="2" id="KW-0378">Hydrolase</keyword>
<dbReference type="InterPro" id="IPR003615">
    <property type="entry name" value="HNH_nuc"/>
</dbReference>
<dbReference type="Proteomes" id="UP000011939">
    <property type="component" value="Unassembled WGS sequence"/>
</dbReference>
<protein>
    <recommendedName>
        <fullName evidence="4">Putative HNH nuclease YajD</fullName>
    </recommendedName>
</protein>
<proteinExistence type="inferred from homology"/>
<dbReference type="CDD" id="cd00085">
    <property type="entry name" value="HNHc"/>
    <property type="match status" value="1"/>
</dbReference>
<dbReference type="Gene3D" id="1.10.30.50">
    <property type="match status" value="1"/>
</dbReference>
<name>M5IH47_9BACT</name>
<dbReference type="Pfam" id="PF01844">
    <property type="entry name" value="HNH"/>
    <property type="match status" value="1"/>
</dbReference>
<gene>
    <name evidence="6" type="ORF">CSUNSWCD_1484</name>
</gene>
<sequence>MPTLFKRCKCGAKIKINERACERCRASASAGANKMYNVFGRNKEADKFYQSKEWKAVRAIVKARQPFCVACGKPTQIIDHIVPIEHGGATLNLDNLQGLCRSCHNKKTAQDEEKFKK</sequence>
<comment type="similarity">
    <text evidence="3">Belongs to the HNH nuclease family.</text>
</comment>
<dbReference type="GO" id="GO:0008270">
    <property type="term" value="F:zinc ion binding"/>
    <property type="evidence" value="ECO:0007669"/>
    <property type="project" value="InterPro"/>
</dbReference>
<keyword evidence="1" id="KW-0540">Nuclease</keyword>
<evidence type="ECO:0000313" key="7">
    <source>
        <dbReference type="Proteomes" id="UP000011939"/>
    </source>
</evidence>
<evidence type="ECO:0000256" key="2">
    <source>
        <dbReference type="ARBA" id="ARBA00022801"/>
    </source>
</evidence>
<dbReference type="OrthoDB" id="5292295at2"/>
<organism evidence="6 7">
    <name type="scientific">Campylobacter showae CSUNSWCD</name>
    <dbReference type="NCBI Taxonomy" id="1244083"/>
    <lineage>
        <taxon>Bacteria</taxon>
        <taxon>Pseudomonadati</taxon>
        <taxon>Campylobacterota</taxon>
        <taxon>Epsilonproteobacteria</taxon>
        <taxon>Campylobacterales</taxon>
        <taxon>Campylobacteraceae</taxon>
        <taxon>Campylobacter</taxon>
    </lineage>
</organism>
<dbReference type="GO" id="GO:0005829">
    <property type="term" value="C:cytosol"/>
    <property type="evidence" value="ECO:0007669"/>
    <property type="project" value="TreeGrafter"/>
</dbReference>
<dbReference type="GO" id="GO:0004519">
    <property type="term" value="F:endonuclease activity"/>
    <property type="evidence" value="ECO:0007669"/>
    <property type="project" value="UniProtKB-KW"/>
</dbReference>
<dbReference type="GO" id="GO:0003676">
    <property type="term" value="F:nucleic acid binding"/>
    <property type="evidence" value="ECO:0007669"/>
    <property type="project" value="InterPro"/>
</dbReference>
<keyword evidence="6" id="KW-0255">Endonuclease</keyword>
<dbReference type="RefSeq" id="WP_009497293.1">
    <property type="nucleotide sequence ID" value="NZ_AMZQ01000021.1"/>
</dbReference>
<feature type="domain" description="HNH nuclease" evidence="5">
    <location>
        <begin position="56"/>
        <end position="105"/>
    </location>
</feature>
<dbReference type="EMBL" id="AMZQ01000021">
    <property type="protein sequence ID" value="EKU10120.1"/>
    <property type="molecule type" value="Genomic_DNA"/>
</dbReference>
<reference evidence="6 7" key="1">
    <citation type="journal article" date="2013" name="Genome Announc.">
        <title>Genome Sequence of Campylobacter showae UNSWCD, Isolated from a Patient with Crohn's Disease.</title>
        <authorList>
            <person name="Tay A.P."/>
            <person name="Kaakoush N.O."/>
            <person name="Deshpande N.P."/>
            <person name="Chen Z."/>
            <person name="Mitchell H."/>
            <person name="Wilkins M.R."/>
        </authorList>
    </citation>
    <scope>NUCLEOTIDE SEQUENCE [LARGE SCALE GENOMIC DNA]</scope>
    <source>
        <strain evidence="6 7">CSUNSWCD</strain>
    </source>
</reference>
<dbReference type="GO" id="GO:0016787">
    <property type="term" value="F:hydrolase activity"/>
    <property type="evidence" value="ECO:0007669"/>
    <property type="project" value="UniProtKB-KW"/>
</dbReference>
<accession>M5IH47</accession>
<dbReference type="AlphaFoldDB" id="M5IH47"/>
<dbReference type="PANTHER" id="PTHR41286">
    <property type="entry name" value="HNH NUCLEASE YAJD-RELATED"/>
    <property type="match status" value="1"/>
</dbReference>
<evidence type="ECO:0000256" key="4">
    <source>
        <dbReference type="ARBA" id="ARBA00040194"/>
    </source>
</evidence>
<dbReference type="STRING" id="1244083.CSUNSWCD_1484"/>
<dbReference type="PANTHER" id="PTHR41286:SF1">
    <property type="entry name" value="HNH NUCLEASE YAJD-RELATED"/>
    <property type="match status" value="1"/>
</dbReference>
<evidence type="ECO:0000313" key="6">
    <source>
        <dbReference type="EMBL" id="EKU10120.1"/>
    </source>
</evidence>
<comment type="caution">
    <text evidence="6">The sequence shown here is derived from an EMBL/GenBank/DDBJ whole genome shotgun (WGS) entry which is preliminary data.</text>
</comment>
<evidence type="ECO:0000256" key="1">
    <source>
        <dbReference type="ARBA" id="ARBA00022722"/>
    </source>
</evidence>
<evidence type="ECO:0000259" key="5">
    <source>
        <dbReference type="SMART" id="SM00507"/>
    </source>
</evidence>
<dbReference type="PATRIC" id="fig|1244083.3.peg.2465"/>
<dbReference type="SMART" id="SM00507">
    <property type="entry name" value="HNHc"/>
    <property type="match status" value="1"/>
</dbReference>
<dbReference type="eggNOG" id="COG1403">
    <property type="taxonomic scope" value="Bacteria"/>
</dbReference>
<dbReference type="InterPro" id="IPR002711">
    <property type="entry name" value="HNH"/>
</dbReference>
<evidence type="ECO:0000256" key="3">
    <source>
        <dbReference type="ARBA" id="ARBA00038412"/>
    </source>
</evidence>